<dbReference type="GO" id="GO:0016887">
    <property type="term" value="F:ATP hydrolysis activity"/>
    <property type="evidence" value="ECO:0007669"/>
    <property type="project" value="InterPro"/>
</dbReference>
<dbReference type="Gene3D" id="3.40.50.300">
    <property type="entry name" value="P-loop containing nucleotide triphosphate hydrolases"/>
    <property type="match status" value="1"/>
</dbReference>
<dbReference type="EMBL" id="PCGZ01000007">
    <property type="protein sequence ID" value="PKU90198.1"/>
    <property type="molecule type" value="Genomic_DNA"/>
</dbReference>
<name>A0A2N3QGG6_9BIFI</name>
<dbReference type="SMART" id="SM00382">
    <property type="entry name" value="AAA"/>
    <property type="match status" value="1"/>
</dbReference>
<dbReference type="SUPFAM" id="SSF52540">
    <property type="entry name" value="P-loop containing nucleoside triphosphate hydrolases"/>
    <property type="match status" value="1"/>
</dbReference>
<dbReference type="RefSeq" id="WP_101430040.1">
    <property type="nucleotide sequence ID" value="NZ_PCGZ01000007.1"/>
</dbReference>
<evidence type="ECO:0000313" key="7">
    <source>
        <dbReference type="Proteomes" id="UP000233730"/>
    </source>
</evidence>
<evidence type="ECO:0000256" key="3">
    <source>
        <dbReference type="ARBA" id="ARBA00022840"/>
    </source>
</evidence>
<dbReference type="PANTHER" id="PTHR42781">
    <property type="entry name" value="SPERMIDINE/PUTRESCINE IMPORT ATP-BINDING PROTEIN POTA"/>
    <property type="match status" value="1"/>
</dbReference>
<organism evidence="6 7">
    <name type="scientific">Bifidobacterium pseudolongum subsp. globosum</name>
    <dbReference type="NCBI Taxonomy" id="1690"/>
    <lineage>
        <taxon>Bacteria</taxon>
        <taxon>Bacillati</taxon>
        <taxon>Actinomycetota</taxon>
        <taxon>Actinomycetes</taxon>
        <taxon>Bifidobacteriales</taxon>
        <taxon>Bifidobacteriaceae</taxon>
        <taxon>Bifidobacterium</taxon>
    </lineage>
</organism>
<keyword evidence="1" id="KW-0813">Transport</keyword>
<dbReference type="InterPro" id="IPR003593">
    <property type="entry name" value="AAA+_ATPase"/>
</dbReference>
<dbReference type="InterPro" id="IPR008995">
    <property type="entry name" value="Mo/tungstate-bd_C_term_dom"/>
</dbReference>
<evidence type="ECO:0000259" key="5">
    <source>
        <dbReference type="PROSITE" id="PS50893"/>
    </source>
</evidence>
<evidence type="ECO:0000256" key="1">
    <source>
        <dbReference type="ARBA" id="ARBA00022448"/>
    </source>
</evidence>
<dbReference type="SUPFAM" id="SSF50331">
    <property type="entry name" value="MOP-like"/>
    <property type="match status" value="1"/>
</dbReference>
<proteinExistence type="predicted"/>
<dbReference type="InterPro" id="IPR013611">
    <property type="entry name" value="Transp-assoc_OB_typ2"/>
</dbReference>
<evidence type="ECO:0000256" key="4">
    <source>
        <dbReference type="ARBA" id="ARBA00066388"/>
    </source>
</evidence>
<dbReference type="FunFam" id="3.40.50.300:FF:000425">
    <property type="entry name" value="Probable ABC transporter, ATP-binding subunit"/>
    <property type="match status" value="1"/>
</dbReference>
<dbReference type="InterPro" id="IPR050093">
    <property type="entry name" value="ABC_SmlMolc_Importer"/>
</dbReference>
<dbReference type="GO" id="GO:0005524">
    <property type="term" value="F:ATP binding"/>
    <property type="evidence" value="ECO:0007669"/>
    <property type="project" value="UniProtKB-KW"/>
</dbReference>
<dbReference type="PANTHER" id="PTHR42781:SF4">
    <property type="entry name" value="SPERMIDINE_PUTRESCINE IMPORT ATP-BINDING PROTEIN POTA"/>
    <property type="match status" value="1"/>
</dbReference>
<dbReference type="InterPro" id="IPR027417">
    <property type="entry name" value="P-loop_NTPase"/>
</dbReference>
<keyword evidence="3" id="KW-0067">ATP-binding</keyword>
<dbReference type="GO" id="GO:0043190">
    <property type="term" value="C:ATP-binding cassette (ABC) transporter complex"/>
    <property type="evidence" value="ECO:0007669"/>
    <property type="project" value="InterPro"/>
</dbReference>
<protein>
    <recommendedName>
        <fullName evidence="4">ABC-type quaternary amine transporter</fullName>
        <ecNumber evidence="4">7.6.2.9</ecNumber>
    </recommendedName>
</protein>
<dbReference type="PROSITE" id="PS50893">
    <property type="entry name" value="ABC_TRANSPORTER_2"/>
    <property type="match status" value="1"/>
</dbReference>
<dbReference type="AlphaFoldDB" id="A0A2N3QGG6"/>
<reference evidence="6 7" key="1">
    <citation type="submission" date="2017-10" db="EMBL/GenBank/DDBJ databases">
        <title>Bifidobacterium genomics.</title>
        <authorList>
            <person name="Lugli G.A."/>
            <person name="Milani C."/>
            <person name="Mancabelli L."/>
        </authorList>
    </citation>
    <scope>NUCLEOTIDE SEQUENCE [LARGE SCALE GENOMIC DNA]</scope>
    <source>
        <strain evidence="6 7">1524B</strain>
    </source>
</reference>
<dbReference type="Proteomes" id="UP000233730">
    <property type="component" value="Unassembled WGS sequence"/>
</dbReference>
<comment type="caution">
    <text evidence="6">The sequence shown here is derived from an EMBL/GenBank/DDBJ whole genome shotgun (WGS) entry which is preliminary data.</text>
</comment>
<dbReference type="Gene3D" id="2.40.50.100">
    <property type="match status" value="1"/>
</dbReference>
<dbReference type="GO" id="GO:0015418">
    <property type="term" value="F:ABC-type quaternary ammonium compound transporting activity"/>
    <property type="evidence" value="ECO:0007669"/>
    <property type="project" value="UniProtKB-EC"/>
</dbReference>
<evidence type="ECO:0000313" key="6">
    <source>
        <dbReference type="EMBL" id="PKU90198.1"/>
    </source>
</evidence>
<dbReference type="PROSITE" id="PS00211">
    <property type="entry name" value="ABC_TRANSPORTER_1"/>
    <property type="match status" value="1"/>
</dbReference>
<dbReference type="EC" id="7.6.2.9" evidence="4"/>
<dbReference type="InterPro" id="IPR017871">
    <property type="entry name" value="ABC_transporter-like_CS"/>
</dbReference>
<keyword evidence="2" id="KW-0547">Nucleotide-binding</keyword>
<dbReference type="Pfam" id="PF00005">
    <property type="entry name" value="ABC_tran"/>
    <property type="match status" value="1"/>
</dbReference>
<gene>
    <name evidence="6" type="ORF">CQR46_1201</name>
</gene>
<feature type="domain" description="ABC transporter" evidence="5">
    <location>
        <begin position="7"/>
        <end position="237"/>
    </location>
</feature>
<sequence>MTHDKSITFDNVSKSYGSRKVLQEFDLHMRPGELVCLLGPSGCGKSTVLRSLAGFESISEGDIRIGDVSVIHEPPRSRGVGMVFQQYSLFPNMSAVANVMFGLGIQHVPLHERRTRAMHMLEMVGLAEFAHQFPDCLSGGQQQRVALARALVLNPDVLLLDEPLSALDAKIRLQLRSEIRSLQRASGLTTVFVTHDQEEALAIADRIAIMNEGRIEQIGTPEELYASPATPFVAQFVGHSNQIEARVEANGTVKVCGTPLPLLNPLPAGSAVRVFIRPEHVALQLDADGAARVREVSFLGPFERTTIQYGGLQLVSQHASGMRYVPDDRVDVRIRPVPVMAQHIDPQPSEPAQ</sequence>
<dbReference type="InterPro" id="IPR003439">
    <property type="entry name" value="ABC_transporter-like_ATP-bd"/>
</dbReference>
<evidence type="ECO:0000256" key="2">
    <source>
        <dbReference type="ARBA" id="ARBA00022741"/>
    </source>
</evidence>
<dbReference type="Pfam" id="PF08402">
    <property type="entry name" value="TOBE_2"/>
    <property type="match status" value="1"/>
</dbReference>
<accession>A0A2N3QGG6</accession>